<evidence type="ECO:0000313" key="1">
    <source>
        <dbReference type="EMBL" id="KAJ8400888.1"/>
    </source>
</evidence>
<reference evidence="1" key="1">
    <citation type="journal article" date="2023" name="Science">
        <title>Genome structures resolve the early diversification of teleost fishes.</title>
        <authorList>
            <person name="Parey E."/>
            <person name="Louis A."/>
            <person name="Montfort J."/>
            <person name="Bouchez O."/>
            <person name="Roques C."/>
            <person name="Iampietro C."/>
            <person name="Lluch J."/>
            <person name="Castinel A."/>
            <person name="Donnadieu C."/>
            <person name="Desvignes T."/>
            <person name="Floi Bucao C."/>
            <person name="Jouanno E."/>
            <person name="Wen M."/>
            <person name="Mejri S."/>
            <person name="Dirks R."/>
            <person name="Jansen H."/>
            <person name="Henkel C."/>
            <person name="Chen W.J."/>
            <person name="Zahm M."/>
            <person name="Cabau C."/>
            <person name="Klopp C."/>
            <person name="Thompson A.W."/>
            <person name="Robinson-Rechavi M."/>
            <person name="Braasch I."/>
            <person name="Lecointre G."/>
            <person name="Bobe J."/>
            <person name="Postlethwait J.H."/>
            <person name="Berthelot C."/>
            <person name="Roest Crollius H."/>
            <person name="Guiguen Y."/>
        </authorList>
    </citation>
    <scope>NUCLEOTIDE SEQUENCE</scope>
    <source>
        <strain evidence="1">NC1722</strain>
    </source>
</reference>
<gene>
    <name evidence="1" type="ORF">AAFF_G00392420</name>
</gene>
<dbReference type="AlphaFoldDB" id="A0AAD7WL80"/>
<sequence length="154" mass="17579">MEHVFVISDDHGLDHDSVRYVQKLIHGCLKDDLGYNVVKLQEFSDGCAVQYKSRHRLGDQSCSLADFGFHTHSTLTLKPHMLKVNRMEQVPTSGRRSARQCYRGQPLEQMQKACLNIWFRISHFQQHPASLPEYNLLSSSSESSSSCHLQVMSS</sequence>
<organism evidence="1 2">
    <name type="scientific">Aldrovandia affinis</name>
    <dbReference type="NCBI Taxonomy" id="143900"/>
    <lineage>
        <taxon>Eukaryota</taxon>
        <taxon>Metazoa</taxon>
        <taxon>Chordata</taxon>
        <taxon>Craniata</taxon>
        <taxon>Vertebrata</taxon>
        <taxon>Euteleostomi</taxon>
        <taxon>Actinopterygii</taxon>
        <taxon>Neopterygii</taxon>
        <taxon>Teleostei</taxon>
        <taxon>Notacanthiformes</taxon>
        <taxon>Halosauridae</taxon>
        <taxon>Aldrovandia</taxon>
    </lineage>
</organism>
<evidence type="ECO:0000313" key="2">
    <source>
        <dbReference type="Proteomes" id="UP001221898"/>
    </source>
</evidence>
<dbReference type="Proteomes" id="UP001221898">
    <property type="component" value="Unassembled WGS sequence"/>
</dbReference>
<comment type="caution">
    <text evidence="1">The sequence shown here is derived from an EMBL/GenBank/DDBJ whole genome shotgun (WGS) entry which is preliminary data.</text>
</comment>
<protein>
    <submittedName>
        <fullName evidence="1">Uncharacterized protein</fullName>
    </submittedName>
</protein>
<dbReference type="EMBL" id="JAINUG010000074">
    <property type="protein sequence ID" value="KAJ8400888.1"/>
    <property type="molecule type" value="Genomic_DNA"/>
</dbReference>
<dbReference type="PANTHER" id="PTHR46601">
    <property type="entry name" value="ULP_PROTEASE DOMAIN-CONTAINING PROTEIN"/>
    <property type="match status" value="1"/>
</dbReference>
<name>A0AAD7WL80_9TELE</name>
<keyword evidence="2" id="KW-1185">Reference proteome</keyword>
<accession>A0AAD7WL80</accession>
<dbReference type="PANTHER" id="PTHR46601:SF1">
    <property type="entry name" value="ADF-H DOMAIN-CONTAINING PROTEIN"/>
    <property type="match status" value="1"/>
</dbReference>
<proteinExistence type="predicted"/>